<reference evidence="1" key="1">
    <citation type="journal article" date="2023" name="Mol. Phylogenet. Evol.">
        <title>Genome-scale phylogeny and comparative genomics of the fungal order Sordariales.</title>
        <authorList>
            <person name="Hensen N."/>
            <person name="Bonometti L."/>
            <person name="Westerberg I."/>
            <person name="Brannstrom I.O."/>
            <person name="Guillou S."/>
            <person name="Cros-Aarteil S."/>
            <person name="Calhoun S."/>
            <person name="Haridas S."/>
            <person name="Kuo A."/>
            <person name="Mondo S."/>
            <person name="Pangilinan J."/>
            <person name="Riley R."/>
            <person name="LaButti K."/>
            <person name="Andreopoulos B."/>
            <person name="Lipzen A."/>
            <person name="Chen C."/>
            <person name="Yan M."/>
            <person name="Daum C."/>
            <person name="Ng V."/>
            <person name="Clum A."/>
            <person name="Steindorff A."/>
            <person name="Ohm R.A."/>
            <person name="Martin F."/>
            <person name="Silar P."/>
            <person name="Natvig D.O."/>
            <person name="Lalanne C."/>
            <person name="Gautier V."/>
            <person name="Ament-Velasquez S.L."/>
            <person name="Kruys A."/>
            <person name="Hutchinson M.I."/>
            <person name="Powell A.J."/>
            <person name="Barry K."/>
            <person name="Miller A.N."/>
            <person name="Grigoriev I.V."/>
            <person name="Debuchy R."/>
            <person name="Gladieux P."/>
            <person name="Hiltunen Thoren M."/>
            <person name="Johannesson H."/>
        </authorList>
    </citation>
    <scope>NUCLEOTIDE SEQUENCE</scope>
    <source>
        <strain evidence="1">PSN309</strain>
    </source>
</reference>
<proteinExistence type="predicted"/>
<comment type="caution">
    <text evidence="1">The sequence shown here is derived from an EMBL/GenBank/DDBJ whole genome shotgun (WGS) entry which is preliminary data.</text>
</comment>
<keyword evidence="2" id="KW-1185">Reference proteome</keyword>
<dbReference type="Proteomes" id="UP001302126">
    <property type="component" value="Unassembled WGS sequence"/>
</dbReference>
<evidence type="ECO:0000313" key="2">
    <source>
        <dbReference type="Proteomes" id="UP001302126"/>
    </source>
</evidence>
<evidence type="ECO:0000313" key="1">
    <source>
        <dbReference type="EMBL" id="KAK4183432.1"/>
    </source>
</evidence>
<dbReference type="AlphaFoldDB" id="A0AAN6WNC1"/>
<dbReference type="InterPro" id="IPR023213">
    <property type="entry name" value="CAT-like_dom_sf"/>
</dbReference>
<sequence length="369" mass="41712">MAAFTYPSQLATQRTKEEWINHLAQSGMELPLTRCDNHAPSIYFRVVYGFGISRSNQDRRSLAGQVSHEANGNVRVKYSYDQEDFNIYHQNFSHEVFRRKDLVCSEKFPYENYDQLVRAGVPPSHMDKGLLSLSPNHPTPPGFYHPLTLQANFMPGGLLICFSCHHKVLDGKSFTNFLEFFSGKRRLEMIPTLQLVREQAGTYSPANLADDGDSEPPFFKALTPAEAHVLTFGAAQVDELYAYITPRVTALQQENNVPLSPVSKHDLLCGLVWYYGIRRYGVLDCSSWIDLGSDISFGMPGTPDRNGEGGNIDWCRKTYSANDGSMNILPRHGRTRGNANWEVLLALHTPLFNFLLQPTELRHYILSCV</sequence>
<dbReference type="Gene3D" id="3.30.559.10">
    <property type="entry name" value="Chloramphenicol acetyltransferase-like domain"/>
    <property type="match status" value="1"/>
</dbReference>
<protein>
    <recommendedName>
        <fullName evidence="3">Trichothecene 3-O-acetyltransferase</fullName>
    </recommendedName>
</protein>
<accession>A0AAN6WNC1</accession>
<name>A0AAN6WNC1_9PEZI</name>
<gene>
    <name evidence="1" type="ORF">QBC35DRAFT_543760</name>
</gene>
<evidence type="ECO:0008006" key="3">
    <source>
        <dbReference type="Google" id="ProtNLM"/>
    </source>
</evidence>
<reference evidence="1" key="2">
    <citation type="submission" date="2023-05" db="EMBL/GenBank/DDBJ databases">
        <authorList>
            <consortium name="Lawrence Berkeley National Laboratory"/>
            <person name="Steindorff A."/>
            <person name="Hensen N."/>
            <person name="Bonometti L."/>
            <person name="Westerberg I."/>
            <person name="Brannstrom I.O."/>
            <person name="Guillou S."/>
            <person name="Cros-Aarteil S."/>
            <person name="Calhoun S."/>
            <person name="Haridas S."/>
            <person name="Kuo A."/>
            <person name="Mondo S."/>
            <person name="Pangilinan J."/>
            <person name="Riley R."/>
            <person name="Labutti K."/>
            <person name="Andreopoulos B."/>
            <person name="Lipzen A."/>
            <person name="Chen C."/>
            <person name="Yanf M."/>
            <person name="Daum C."/>
            <person name="Ng V."/>
            <person name="Clum A."/>
            <person name="Ohm R."/>
            <person name="Martin F."/>
            <person name="Silar P."/>
            <person name="Natvig D."/>
            <person name="Lalanne C."/>
            <person name="Gautier V."/>
            <person name="Ament-Velasquez S.L."/>
            <person name="Kruys A."/>
            <person name="Hutchinson M.I."/>
            <person name="Powell A.J."/>
            <person name="Barry K."/>
            <person name="Miller A.N."/>
            <person name="Grigoriev I.V."/>
            <person name="Debuchy R."/>
            <person name="Gladieux P."/>
            <person name="Thoren M.H."/>
            <person name="Johannesson H."/>
        </authorList>
    </citation>
    <scope>NUCLEOTIDE SEQUENCE</scope>
    <source>
        <strain evidence="1">PSN309</strain>
    </source>
</reference>
<organism evidence="1 2">
    <name type="scientific">Podospora australis</name>
    <dbReference type="NCBI Taxonomy" id="1536484"/>
    <lineage>
        <taxon>Eukaryota</taxon>
        <taxon>Fungi</taxon>
        <taxon>Dikarya</taxon>
        <taxon>Ascomycota</taxon>
        <taxon>Pezizomycotina</taxon>
        <taxon>Sordariomycetes</taxon>
        <taxon>Sordariomycetidae</taxon>
        <taxon>Sordariales</taxon>
        <taxon>Podosporaceae</taxon>
        <taxon>Podospora</taxon>
    </lineage>
</organism>
<dbReference type="EMBL" id="MU864549">
    <property type="protein sequence ID" value="KAK4183432.1"/>
    <property type="molecule type" value="Genomic_DNA"/>
</dbReference>